<organism evidence="1 2">
    <name type="scientific">Campylobacter suis</name>
    <dbReference type="NCBI Taxonomy" id="2790657"/>
    <lineage>
        <taxon>Bacteria</taxon>
        <taxon>Pseudomonadati</taxon>
        <taxon>Campylobacterota</taxon>
        <taxon>Epsilonproteobacteria</taxon>
        <taxon>Campylobacterales</taxon>
        <taxon>Campylobacteraceae</taxon>
        <taxon>Campylobacter</taxon>
    </lineage>
</organism>
<accession>A0ABM8Q8S6</accession>
<protein>
    <recommendedName>
        <fullName evidence="3">Formate dehydrogenase-specific chaperone</fullName>
    </recommendedName>
</protein>
<evidence type="ECO:0000313" key="2">
    <source>
        <dbReference type="Proteomes" id="UP000789359"/>
    </source>
</evidence>
<name>A0ABM8Q8S6_9BACT</name>
<evidence type="ECO:0000313" key="1">
    <source>
        <dbReference type="EMBL" id="CAD7289225.1"/>
    </source>
</evidence>
<comment type="caution">
    <text evidence="1">The sequence shown here is derived from an EMBL/GenBank/DDBJ whole genome shotgun (WGS) entry which is preliminary data.</text>
</comment>
<dbReference type="InterPro" id="IPR036411">
    <property type="entry name" value="TorD-like_sf"/>
</dbReference>
<reference evidence="1 2" key="1">
    <citation type="submission" date="2020-11" db="EMBL/GenBank/DDBJ databases">
        <authorList>
            <person name="Peeters C."/>
        </authorList>
    </citation>
    <scope>NUCLEOTIDE SEQUENCE [LARGE SCALE GENOMIC DNA]</scope>
    <source>
        <strain evidence="1 2">LMG 8286</strain>
    </source>
</reference>
<keyword evidence="2" id="KW-1185">Reference proteome</keyword>
<dbReference type="SUPFAM" id="SSF89155">
    <property type="entry name" value="TorD-like"/>
    <property type="match status" value="1"/>
</dbReference>
<dbReference type="Proteomes" id="UP000789359">
    <property type="component" value="Unassembled WGS sequence"/>
</dbReference>
<dbReference type="Gene3D" id="1.10.3480.10">
    <property type="entry name" value="TorD-like"/>
    <property type="match status" value="1"/>
</dbReference>
<dbReference type="EMBL" id="CAJHOE010000007">
    <property type="protein sequence ID" value="CAD7289225.1"/>
    <property type="molecule type" value="Genomic_DNA"/>
</dbReference>
<evidence type="ECO:0008006" key="3">
    <source>
        <dbReference type="Google" id="ProtNLM"/>
    </source>
</evidence>
<proteinExistence type="predicted"/>
<gene>
    <name evidence="1" type="ORF">LMG8286_01701</name>
</gene>
<sequence length="237" mass="27677">MNKNVEILKARSYYYEFFATPLFFYENDERFKIWQTQLEQLSQNPLNEASQHAFEALKKFDFTTFADEQNSVLFDLSYINVPLTASFYEEGRDEGAARLRVIEILKKSPYRRDTSNCLNSEDFVGFIFLLMSTFLADECEPSNELDLSSELFERLINGFADEFAYMLKTHKCAKFFESFAIILQSFISLERSILAVQAPEKNTNEKSVAEVAMERKPYQTKMPTVKSKMNWDEFTAL</sequence>
<dbReference type="RefSeq" id="WP_230057441.1">
    <property type="nucleotide sequence ID" value="NZ_CAJHOE010000007.1"/>
</dbReference>